<reference evidence="1 2" key="1">
    <citation type="submission" date="2021-03" db="EMBL/GenBank/DDBJ databases">
        <title>Metabolic Capacity of the Antarctic Cyanobacterium Phormidium pseudopriestleyi that Sustains Oxygenic Photosynthesis in the Presence of Hydrogen Sulfide.</title>
        <authorList>
            <person name="Lumian J.E."/>
            <person name="Jungblut A.D."/>
            <person name="Dillon M.L."/>
            <person name="Hawes I."/>
            <person name="Doran P.T."/>
            <person name="Mackey T.J."/>
            <person name="Dick G.J."/>
            <person name="Grettenberger C.L."/>
            <person name="Sumner D.Y."/>
        </authorList>
    </citation>
    <scope>NUCLEOTIDE SEQUENCE [LARGE SCALE GENOMIC DNA]</scope>
    <source>
        <strain evidence="1 2">FRX01</strain>
    </source>
</reference>
<sequence>MEDWPKEFFTMLETIGQEVDRFFEEVTEEVEEFVDILGRFSSDMMELSEEFTEELQTTIFTELDQYLEELVDPFFDLYLGLDEFPTDTNGFVSSVEPTAEKHSACIGCKNYHGQVYSGNLLVCGMHPYGWEAGGDCPDWES</sequence>
<dbReference type="Proteomes" id="UP000664844">
    <property type="component" value="Unassembled WGS sequence"/>
</dbReference>
<evidence type="ECO:0000313" key="2">
    <source>
        <dbReference type="Proteomes" id="UP000664844"/>
    </source>
</evidence>
<accession>A0ABS3FLD3</accession>
<protein>
    <submittedName>
        <fullName evidence="1">Uncharacterized protein</fullName>
    </submittedName>
</protein>
<evidence type="ECO:0000313" key="1">
    <source>
        <dbReference type="EMBL" id="MBO0347909.1"/>
    </source>
</evidence>
<proteinExistence type="predicted"/>
<comment type="caution">
    <text evidence="1">The sequence shown here is derived from an EMBL/GenBank/DDBJ whole genome shotgun (WGS) entry which is preliminary data.</text>
</comment>
<keyword evidence="2" id="KW-1185">Reference proteome</keyword>
<organism evidence="1 2">
    <name type="scientific">Phormidium pseudopriestleyi FRX01</name>
    <dbReference type="NCBI Taxonomy" id="1759528"/>
    <lineage>
        <taxon>Bacteria</taxon>
        <taxon>Bacillati</taxon>
        <taxon>Cyanobacteriota</taxon>
        <taxon>Cyanophyceae</taxon>
        <taxon>Oscillatoriophycideae</taxon>
        <taxon>Oscillatoriales</taxon>
        <taxon>Oscillatoriaceae</taxon>
        <taxon>Phormidium</taxon>
    </lineage>
</organism>
<gene>
    <name evidence="1" type="ORF">J0895_02070</name>
</gene>
<name>A0ABS3FLD3_9CYAN</name>
<dbReference type="EMBL" id="JAFLQW010000052">
    <property type="protein sequence ID" value="MBO0347909.1"/>
    <property type="molecule type" value="Genomic_DNA"/>
</dbReference>